<gene>
    <name evidence="7" type="ORF">H9Y04_43505</name>
</gene>
<reference evidence="7 8" key="1">
    <citation type="submission" date="2020-08" db="EMBL/GenBank/DDBJ databases">
        <title>Genemic of Streptomyces polyaspartic.</title>
        <authorList>
            <person name="Liu W."/>
        </authorList>
    </citation>
    <scope>NUCLEOTIDE SEQUENCE [LARGE SCALE GENOMIC DNA]</scope>
    <source>
        <strain evidence="7 8">TRM66268-LWL</strain>
    </source>
</reference>
<evidence type="ECO:0000256" key="3">
    <source>
        <dbReference type="ARBA" id="ARBA00023125"/>
    </source>
</evidence>
<keyword evidence="7" id="KW-0255">Endonuclease</keyword>
<comment type="similarity">
    <text evidence="1">Belongs to the type-I restriction system S methylase family.</text>
</comment>
<comment type="subunit">
    <text evidence="4">The methyltransferase is composed of M and S polypeptides.</text>
</comment>
<keyword evidence="8" id="KW-1185">Reference proteome</keyword>
<feature type="domain" description="Type I restriction modification DNA specificity" evidence="6">
    <location>
        <begin position="98"/>
        <end position="182"/>
    </location>
</feature>
<accession>A0ABR7SWY3</accession>
<sequence>MTATAVEAGGTGGGAAGVVDSGNDAELPKGWARATLGEIISPISERYKPTPGDDLPYLGMDHVESHTGRILDLGTAATIKSSSPVVKPGYLLYGRLRPYLNKVALADFSGICSGEFIAFPPSSAIDSRFLQHRLLSPDFVHYVMQKNPTGDRPRAHWEQFSDFTILLPPLAEQHRIVAKLDEQLAHVEAGQSALSATANKMEELIQATLQEAFRGTLTTEDLSEGGSEAALAGNTVTTEGMWSIPKEWQWTTIGSLFQVFVGSTPSRSVQAYWGGNIPWVSSGEVAFGRISTTRESITMESITNPETRIHPPGTVMVAMIGEGKTRGQTAILDIPAAHNQNCASIRVSETRILPEYVYYFFMSRYEETRREASGGNQPALNKGKIQALKIPIPPVGTQRAIVSRIQAVERELLDLRGTLDASRSQASNLRAAVCHTAFSGQLVPQLPTDEPASALLDRIRAERAASARTGKRRHTSRTSKPTGNTGQGELPL</sequence>
<protein>
    <submittedName>
        <fullName evidence="7">Restriction endonuclease subunit S</fullName>
    </submittedName>
</protein>
<keyword evidence="7" id="KW-0540">Nuclease</keyword>
<dbReference type="Gene3D" id="3.90.220.20">
    <property type="entry name" value="DNA methylase specificity domains"/>
    <property type="match status" value="2"/>
</dbReference>
<dbReference type="EMBL" id="JACTVJ010000039">
    <property type="protein sequence ID" value="MBC9719399.1"/>
    <property type="molecule type" value="Genomic_DNA"/>
</dbReference>
<dbReference type="CDD" id="cd17247">
    <property type="entry name" value="RMtype1_S_Eco2747I-TRD2-CR2_like"/>
    <property type="match status" value="1"/>
</dbReference>
<dbReference type="GO" id="GO:0004519">
    <property type="term" value="F:endonuclease activity"/>
    <property type="evidence" value="ECO:0007669"/>
    <property type="project" value="UniProtKB-KW"/>
</dbReference>
<proteinExistence type="inferred from homology"/>
<feature type="domain" description="Type I restriction modification DNA specificity" evidence="6">
    <location>
        <begin position="245"/>
        <end position="413"/>
    </location>
</feature>
<organism evidence="7 8">
    <name type="scientific">Streptomyces polyasparticus</name>
    <dbReference type="NCBI Taxonomy" id="2767826"/>
    <lineage>
        <taxon>Bacteria</taxon>
        <taxon>Bacillati</taxon>
        <taxon>Actinomycetota</taxon>
        <taxon>Actinomycetes</taxon>
        <taxon>Kitasatosporales</taxon>
        <taxon>Streptomycetaceae</taxon>
        <taxon>Streptomyces</taxon>
    </lineage>
</organism>
<dbReference type="InterPro" id="IPR044946">
    <property type="entry name" value="Restrct_endonuc_typeI_TRD_sf"/>
</dbReference>
<evidence type="ECO:0000256" key="5">
    <source>
        <dbReference type="SAM" id="MobiDB-lite"/>
    </source>
</evidence>
<dbReference type="Pfam" id="PF01420">
    <property type="entry name" value="Methylase_S"/>
    <property type="match status" value="2"/>
</dbReference>
<keyword evidence="3" id="KW-0238">DNA-binding</keyword>
<dbReference type="Proteomes" id="UP000642284">
    <property type="component" value="Unassembled WGS sequence"/>
</dbReference>
<evidence type="ECO:0000313" key="7">
    <source>
        <dbReference type="EMBL" id="MBC9719399.1"/>
    </source>
</evidence>
<dbReference type="RefSeq" id="WP_187819801.1">
    <property type="nucleotide sequence ID" value="NZ_JACTVJ010000039.1"/>
</dbReference>
<name>A0ABR7SWY3_9ACTN</name>
<evidence type="ECO:0000256" key="2">
    <source>
        <dbReference type="ARBA" id="ARBA00022747"/>
    </source>
</evidence>
<keyword evidence="2" id="KW-0680">Restriction system</keyword>
<feature type="region of interest" description="Disordered" evidence="5">
    <location>
        <begin position="462"/>
        <end position="492"/>
    </location>
</feature>
<evidence type="ECO:0000256" key="4">
    <source>
        <dbReference type="ARBA" id="ARBA00038652"/>
    </source>
</evidence>
<evidence type="ECO:0000256" key="1">
    <source>
        <dbReference type="ARBA" id="ARBA00010923"/>
    </source>
</evidence>
<dbReference type="InterPro" id="IPR000055">
    <property type="entry name" value="Restrct_endonuc_typeI_TRD"/>
</dbReference>
<comment type="caution">
    <text evidence="7">The sequence shown here is derived from an EMBL/GenBank/DDBJ whole genome shotgun (WGS) entry which is preliminary data.</text>
</comment>
<dbReference type="PANTHER" id="PTHR43140">
    <property type="entry name" value="TYPE-1 RESTRICTION ENZYME ECOKI SPECIFICITY PROTEIN"/>
    <property type="match status" value="1"/>
</dbReference>
<dbReference type="SUPFAM" id="SSF116734">
    <property type="entry name" value="DNA methylase specificity domain"/>
    <property type="match status" value="2"/>
</dbReference>
<evidence type="ECO:0000313" key="8">
    <source>
        <dbReference type="Proteomes" id="UP000642284"/>
    </source>
</evidence>
<dbReference type="PANTHER" id="PTHR43140:SF1">
    <property type="entry name" value="TYPE I RESTRICTION ENZYME ECOKI SPECIFICITY SUBUNIT"/>
    <property type="match status" value="1"/>
</dbReference>
<evidence type="ECO:0000259" key="6">
    <source>
        <dbReference type="Pfam" id="PF01420"/>
    </source>
</evidence>
<dbReference type="InterPro" id="IPR051212">
    <property type="entry name" value="Type-I_RE_S_subunit"/>
</dbReference>
<keyword evidence="7" id="KW-0378">Hydrolase</keyword>